<organism evidence="2 3">
    <name type="scientific">Sphingopyxis terrae subsp. terrae NBRC 15098</name>
    <dbReference type="NCBI Taxonomy" id="1219058"/>
    <lineage>
        <taxon>Bacteria</taxon>
        <taxon>Pseudomonadati</taxon>
        <taxon>Pseudomonadota</taxon>
        <taxon>Alphaproteobacteria</taxon>
        <taxon>Sphingomonadales</taxon>
        <taxon>Sphingomonadaceae</taxon>
        <taxon>Sphingopyxis</taxon>
    </lineage>
</organism>
<protein>
    <submittedName>
        <fullName evidence="2">Uncharacterized protein</fullName>
    </submittedName>
</protein>
<reference evidence="3" key="1">
    <citation type="submission" date="2015-11" db="EMBL/GenBank/DDBJ databases">
        <title>Complete genome sequence of a polyethylene glycol-degrading strain Sphingopyxis terrae strain 203-1 (NBRC 15098).</title>
        <authorList>
            <person name="Yoshiyuki O."/>
            <person name="Shouta N."/>
            <person name="Nagata Y."/>
            <person name="Numata M."/>
            <person name="Tsuchikane K."/>
            <person name="Hosoyama A."/>
            <person name="Yamazoe A."/>
            <person name="Tsuda M."/>
            <person name="Fujita N."/>
            <person name="Kawai F."/>
        </authorList>
    </citation>
    <scope>NUCLEOTIDE SEQUENCE [LARGE SCALE GENOMIC DNA]</scope>
    <source>
        <strain evidence="3">203-1</strain>
    </source>
</reference>
<gene>
    <name evidence="2" type="ORF">AOA14_07165</name>
</gene>
<feature type="signal peptide" evidence="1">
    <location>
        <begin position="1"/>
        <end position="22"/>
    </location>
</feature>
<accession>A0A142VYN1</accession>
<feature type="chain" id="PRO_5007502523" evidence="1">
    <location>
        <begin position="23"/>
        <end position="508"/>
    </location>
</feature>
<keyword evidence="1" id="KW-0732">Signal</keyword>
<dbReference type="STRING" id="1219058.AOA14_07165"/>
<evidence type="ECO:0000313" key="2">
    <source>
        <dbReference type="EMBL" id="AMU94385.1"/>
    </source>
</evidence>
<name>A0A142VYN1_9SPHN</name>
<evidence type="ECO:0000313" key="3">
    <source>
        <dbReference type="Proteomes" id="UP000076234"/>
    </source>
</evidence>
<dbReference type="EMBL" id="CP013342">
    <property type="protein sequence ID" value="AMU94385.1"/>
    <property type="molecule type" value="Genomic_DNA"/>
</dbReference>
<dbReference type="AlphaFoldDB" id="A0A142VYN1"/>
<sequence length="508" mass="55376">MFKTILSSLTFFGLSVAAPAQALEGEMTFLVPARDAAGQAITERLSDGRELPVGMPIAEGPLKRRLLAATASGVAALLPDLDRMARARSRQTFDCPTIGGGIIVYLSDEDGGFARKDLFIEDGKGRRALCRDYFIDLTVDEASIADGQFEEVLAHEFGHVLLRRLLGPIPPTLSRNGHSVLVTTDPTTAFDEGFGEHFQPLALALTASEGFRARARFMAPSPADYWLSRRETWLRETAIPQGGFLFGSVRSDAQASGIEGWRLAQTDYSLDPCSVRSGEAQMASEGVAATIFYRLLAKSMTREALLARYEKLFTILARRADWHGRAPLVDLVRDWARLYPDDAKQVTRIFLEATGGATASADLRDATARLSCSGAHGKLADFLRDLPPYRQAFAAATDQVAAGKLALDAHLAPELWMTNPDVHIPAAPWDEKLTEPLVVDLNTADATSLAYLLAGKRDLASRLVKARDSARFSSIDEAVTRAKLTSGEASEIARFHRQIGDLPAFTRR</sequence>
<evidence type="ECO:0000256" key="1">
    <source>
        <dbReference type="SAM" id="SignalP"/>
    </source>
</evidence>
<reference evidence="2 3" key="2">
    <citation type="journal article" date="2016" name="Genome Announc.">
        <title>Complete Genome Sequence of Sphingopyxis terrae Strain 203-1 (NBRC 111660), a Polyethylene Glycol Degrader.</title>
        <authorList>
            <person name="Ohtsubo Y."/>
            <person name="Nonoyama S."/>
            <person name="Nagata Y."/>
            <person name="Numata M."/>
            <person name="Tsuchikane K."/>
            <person name="Hosoyama A."/>
            <person name="Yamazoe A."/>
            <person name="Tsuda M."/>
            <person name="Fujita N."/>
            <person name="Kawai F."/>
        </authorList>
    </citation>
    <scope>NUCLEOTIDE SEQUENCE [LARGE SCALE GENOMIC DNA]</scope>
    <source>
        <strain evidence="2 3">203-1</strain>
    </source>
</reference>
<dbReference type="KEGG" id="ster:AOA14_07165"/>
<proteinExistence type="predicted"/>
<dbReference type="Proteomes" id="UP000076234">
    <property type="component" value="Chromosome"/>
</dbReference>